<dbReference type="InterPro" id="IPR029052">
    <property type="entry name" value="Metallo-depent_PP-like"/>
</dbReference>
<dbReference type="InterPro" id="IPR004843">
    <property type="entry name" value="Calcineurin-like_PHP"/>
</dbReference>
<name>A0A3B0SPT3_9ZZZZ</name>
<organism evidence="2">
    <name type="scientific">hydrothermal vent metagenome</name>
    <dbReference type="NCBI Taxonomy" id="652676"/>
    <lineage>
        <taxon>unclassified sequences</taxon>
        <taxon>metagenomes</taxon>
        <taxon>ecological metagenomes</taxon>
    </lineage>
</organism>
<protein>
    <recommendedName>
        <fullName evidence="1">Calcineurin-like phosphoesterase domain-containing protein</fullName>
    </recommendedName>
</protein>
<proteinExistence type="predicted"/>
<dbReference type="AlphaFoldDB" id="A0A3B0SPT3"/>
<dbReference type="GO" id="GO:0016787">
    <property type="term" value="F:hydrolase activity"/>
    <property type="evidence" value="ECO:0007669"/>
    <property type="project" value="InterPro"/>
</dbReference>
<dbReference type="PROSITE" id="PS51257">
    <property type="entry name" value="PROKAR_LIPOPROTEIN"/>
    <property type="match status" value="1"/>
</dbReference>
<dbReference type="SUPFAM" id="SSF56300">
    <property type="entry name" value="Metallo-dependent phosphatases"/>
    <property type="match status" value="1"/>
</dbReference>
<accession>A0A3B0SPT3</accession>
<reference evidence="2" key="1">
    <citation type="submission" date="2018-06" db="EMBL/GenBank/DDBJ databases">
        <authorList>
            <person name="Zhirakovskaya E."/>
        </authorList>
    </citation>
    <scope>NUCLEOTIDE SEQUENCE</scope>
</reference>
<sequence length="347" mass="37568">MLLRLIAIIAWGLAAGCASAQETPPMQARIIAIGDLHGDYQAYESLMLDAGLIDARGRWAGGETIFVQTGDVPDRGPDSLKIINHLRKLQKQAPRKGGRVVTLVGNHEAMNMTGDLRYVHPGEYSAFTNRNSKRVREQIYQASRDNIEAFYLERDPNLTSEGIKAQWIEDTPLGKIEHQTAWRPDGDVGNWEAANPAVAIVGDSLFVHGGVSAKYVSFSLNEINGDVAKALTERNTDPDSIINDVAGPLWYRGLIVRTGDTPTQLSIEDEIDLVLNRFGVARIVVGHTPSLTGITAHRNGRLIQIDTGIAAYYGGTKSFLEIKNGALYAHDNGVVTALDGGATGSGN</sequence>
<dbReference type="EMBL" id="UOEH01000522">
    <property type="protein sequence ID" value="VAW06470.1"/>
    <property type="molecule type" value="Genomic_DNA"/>
</dbReference>
<feature type="domain" description="Calcineurin-like phosphoesterase" evidence="1">
    <location>
        <begin position="29"/>
        <end position="289"/>
    </location>
</feature>
<gene>
    <name evidence="2" type="ORF">MNBD_ALPHA05-481</name>
</gene>
<dbReference type="Pfam" id="PF00149">
    <property type="entry name" value="Metallophos"/>
    <property type="match status" value="1"/>
</dbReference>
<evidence type="ECO:0000313" key="2">
    <source>
        <dbReference type="EMBL" id="VAW06470.1"/>
    </source>
</evidence>
<dbReference type="Gene3D" id="3.60.21.10">
    <property type="match status" value="1"/>
</dbReference>
<dbReference type="PANTHER" id="PTHR46546:SF4">
    <property type="entry name" value="SHEWANELLA-LIKE PROTEIN PHOSPHATASE 1"/>
    <property type="match status" value="1"/>
</dbReference>
<evidence type="ECO:0000259" key="1">
    <source>
        <dbReference type="Pfam" id="PF00149"/>
    </source>
</evidence>
<dbReference type="PANTHER" id="PTHR46546">
    <property type="entry name" value="SHEWANELLA-LIKE PROTEIN PHOSPHATASE 1"/>
    <property type="match status" value="1"/>
</dbReference>